<sequence length="51" mass="5088">MDEMFATTIAAHGASRCAILQRQGVGISKSVSTATTAVISTGSPAVCFAAT</sequence>
<name>A0A0D6PIC3_9PROT</name>
<dbReference type="STRING" id="1120923.SAMN02746095_02814"/>
<reference evidence="1 2" key="1">
    <citation type="submission" date="2012-11" db="EMBL/GenBank/DDBJ databases">
        <title>Whole genome sequence of Acidocella aminolytica 101 = DSM 11237.</title>
        <authorList>
            <person name="Azuma Y."/>
            <person name="Higashiura N."/>
            <person name="Hirakawa H."/>
            <person name="Matsushita K."/>
        </authorList>
    </citation>
    <scope>NUCLEOTIDE SEQUENCE [LARGE SCALE GENOMIC DNA]</scope>
    <source>
        <strain evidence="2">101 / DSM 11237</strain>
    </source>
</reference>
<accession>A0A0D6PIC3</accession>
<protein>
    <submittedName>
        <fullName evidence="1">Uncharacterized protein</fullName>
    </submittedName>
</protein>
<dbReference type="Proteomes" id="UP000032668">
    <property type="component" value="Unassembled WGS sequence"/>
</dbReference>
<evidence type="ECO:0000313" key="2">
    <source>
        <dbReference type="Proteomes" id="UP000032668"/>
    </source>
</evidence>
<evidence type="ECO:0000313" key="1">
    <source>
        <dbReference type="EMBL" id="GAN80958.1"/>
    </source>
</evidence>
<proteinExistence type="predicted"/>
<gene>
    <name evidence="1" type="ORF">Aam_066_022</name>
</gene>
<organism evidence="1 2">
    <name type="scientific">Acidocella aminolytica 101 = DSM 11237</name>
    <dbReference type="NCBI Taxonomy" id="1120923"/>
    <lineage>
        <taxon>Bacteria</taxon>
        <taxon>Pseudomonadati</taxon>
        <taxon>Pseudomonadota</taxon>
        <taxon>Alphaproteobacteria</taxon>
        <taxon>Acetobacterales</taxon>
        <taxon>Acidocellaceae</taxon>
        <taxon>Acidocella</taxon>
    </lineage>
</organism>
<comment type="caution">
    <text evidence="1">The sequence shown here is derived from an EMBL/GenBank/DDBJ whole genome shotgun (WGS) entry which is preliminary data.</text>
</comment>
<keyword evidence="2" id="KW-1185">Reference proteome</keyword>
<dbReference type="AlphaFoldDB" id="A0A0D6PIC3"/>
<dbReference type="EMBL" id="BANC01000064">
    <property type="protein sequence ID" value="GAN80958.1"/>
    <property type="molecule type" value="Genomic_DNA"/>
</dbReference>
<dbReference type="RefSeq" id="WP_175556518.1">
    <property type="nucleotide sequence ID" value="NZ_BAPR01000356.1"/>
</dbReference>